<evidence type="ECO:0000313" key="2">
    <source>
        <dbReference type="Proteomes" id="UP000271087"/>
    </source>
</evidence>
<protein>
    <submittedName>
        <fullName evidence="3">PC4 domain-containing protein</fullName>
    </submittedName>
</protein>
<proteinExistence type="predicted"/>
<accession>A0A182E6E5</accession>
<reference evidence="3" key="1">
    <citation type="submission" date="2016-06" db="UniProtKB">
        <authorList>
            <consortium name="WormBaseParasite"/>
        </authorList>
    </citation>
    <scope>IDENTIFICATION</scope>
</reference>
<dbReference type="WBParaSite" id="nOo.2.0.1.t03583-RA">
    <property type="protein sequence ID" value="nOo.2.0.1.t03583-RA"/>
    <property type="gene ID" value="nOo.2.0.1.g03583"/>
</dbReference>
<organism evidence="3">
    <name type="scientific">Onchocerca ochengi</name>
    <name type="common">Filarial nematode worm</name>
    <dbReference type="NCBI Taxonomy" id="42157"/>
    <lineage>
        <taxon>Eukaryota</taxon>
        <taxon>Metazoa</taxon>
        <taxon>Ecdysozoa</taxon>
        <taxon>Nematoda</taxon>
        <taxon>Chromadorea</taxon>
        <taxon>Rhabditida</taxon>
        <taxon>Spirurina</taxon>
        <taxon>Spiruromorpha</taxon>
        <taxon>Filarioidea</taxon>
        <taxon>Onchocercidae</taxon>
        <taxon>Onchocerca</taxon>
    </lineage>
</organism>
<dbReference type="STRING" id="42157.A0A182E6E5"/>
<dbReference type="AlphaFoldDB" id="A0A182E6E5"/>
<reference evidence="1 2" key="2">
    <citation type="submission" date="2018-08" db="EMBL/GenBank/DDBJ databases">
        <authorList>
            <person name="Laetsch R D."/>
            <person name="Stevens L."/>
            <person name="Kumar S."/>
            <person name="Blaxter L. M."/>
        </authorList>
    </citation>
    <scope>NUCLEOTIDE SEQUENCE [LARGE SCALE GENOMIC DNA]</scope>
</reference>
<name>A0A182E6E5_ONCOC</name>
<dbReference type="EMBL" id="UYRW01000701">
    <property type="protein sequence ID" value="VDK69701.1"/>
    <property type="molecule type" value="Genomic_DNA"/>
</dbReference>
<keyword evidence="2" id="KW-1185">Reference proteome</keyword>
<gene>
    <name evidence="1" type="ORF">NOO_LOCUS3583</name>
</gene>
<sequence length="66" mass="7351">VKQISGSRSSITVPMSSWGAFRDVLAELQEKMTKKVENDAEGTTKSDVKLEHNKENQPLCFILGSR</sequence>
<dbReference type="Gene3D" id="3.10.450.700">
    <property type="match status" value="1"/>
</dbReference>
<dbReference type="Proteomes" id="UP000271087">
    <property type="component" value="Unassembled WGS sequence"/>
</dbReference>
<evidence type="ECO:0000313" key="1">
    <source>
        <dbReference type="EMBL" id="VDK69701.1"/>
    </source>
</evidence>
<evidence type="ECO:0000313" key="3">
    <source>
        <dbReference type="WBParaSite" id="nOo.2.0.1.t03583-RA"/>
    </source>
</evidence>